<dbReference type="GO" id="GO:0051539">
    <property type="term" value="F:4 iron, 4 sulfur cluster binding"/>
    <property type="evidence" value="ECO:0007669"/>
    <property type="project" value="UniProtKB-KW"/>
</dbReference>
<dbReference type="SFLD" id="SFLDG01118">
    <property type="entry name" value="activating_enzymes__group_2"/>
    <property type="match status" value="1"/>
</dbReference>
<evidence type="ECO:0000256" key="1">
    <source>
        <dbReference type="ARBA" id="ARBA00001966"/>
    </source>
</evidence>
<reference evidence="12 13" key="1">
    <citation type="submission" date="2016-11" db="EMBL/GenBank/DDBJ databases">
        <authorList>
            <person name="Jaros S."/>
            <person name="Januszkiewicz K."/>
            <person name="Wedrychowicz H."/>
        </authorList>
    </citation>
    <scope>NUCLEOTIDE SEQUENCE [LARGE SCALE GENOMIC DNA]</scope>
    <source>
        <strain evidence="12 13">DSM 19022</strain>
    </source>
</reference>
<keyword evidence="13" id="KW-1185">Reference proteome</keyword>
<dbReference type="EMBL" id="FQZS01000008">
    <property type="protein sequence ID" value="SHI80987.1"/>
    <property type="molecule type" value="Genomic_DNA"/>
</dbReference>
<evidence type="ECO:0000259" key="10">
    <source>
        <dbReference type="PROSITE" id="PS51379"/>
    </source>
</evidence>
<evidence type="ECO:0000256" key="9">
    <source>
        <dbReference type="ARBA" id="ARBA00047365"/>
    </source>
</evidence>
<keyword evidence="7" id="KW-0408">Iron</keyword>
<dbReference type="Gene3D" id="3.30.70.20">
    <property type="match status" value="1"/>
</dbReference>
<dbReference type="SUPFAM" id="SSF102114">
    <property type="entry name" value="Radical SAM enzymes"/>
    <property type="match status" value="1"/>
</dbReference>
<evidence type="ECO:0000256" key="3">
    <source>
        <dbReference type="ARBA" id="ARBA00022485"/>
    </source>
</evidence>
<feature type="domain" description="4Fe-4S ferredoxin-type" evidence="10">
    <location>
        <begin position="38"/>
        <end position="65"/>
    </location>
</feature>
<dbReference type="InterPro" id="IPR012839">
    <property type="entry name" value="Organic_radical_activase"/>
</dbReference>
<evidence type="ECO:0000256" key="7">
    <source>
        <dbReference type="ARBA" id="ARBA00023004"/>
    </source>
</evidence>
<dbReference type="SFLD" id="SFLDF00392">
    <property type="entry name" value="YjjI_activase"/>
    <property type="match status" value="1"/>
</dbReference>
<accession>A0A1M6E659</accession>
<dbReference type="PIRSF" id="PIRSF000371">
    <property type="entry name" value="PFL_act_enz"/>
    <property type="match status" value="1"/>
</dbReference>
<comment type="similarity">
    <text evidence="2">Belongs to the organic radical-activating enzymes family.</text>
</comment>
<evidence type="ECO:0000256" key="5">
    <source>
        <dbReference type="ARBA" id="ARBA00022723"/>
    </source>
</evidence>
<sequence length="278" mass="31040">MIRGLVNKIIPFSSVDGPGNRTAIFLQGCNFNCIYCHNPETINICINCGICIEVCPSQCLHMENGIVRWDKGKCVGCDSCLKACKSCSSPKISHMTVEDVLKAIQNVRPFITGITISGGECMLQKEFVTELCEEAKKIGLTAFIDSNGSIPFYGDDRLITAIDMVMLDVKSFDKEEHKMLTGQDNEVVLKNMEYLAYISKLYEIRTVVVPDVLNNERNVDMASKRLAELDPSIKYKLIKYRPIGVRTDMIKSSMPTDDMMTKLKDIAVKNGCKDVVVI</sequence>
<dbReference type="Proteomes" id="UP000184442">
    <property type="component" value="Unassembled WGS sequence"/>
</dbReference>
<comment type="catalytic activity">
    <reaction evidence="9">
        <text>glycyl-[protein] + reduced [flavodoxin] + S-adenosyl-L-methionine = glycin-2-yl radical-[protein] + semiquinone [flavodoxin] + 5'-deoxyadenosine + L-methionine + H(+)</text>
        <dbReference type="Rhea" id="RHEA:61976"/>
        <dbReference type="Rhea" id="RHEA-COMP:10622"/>
        <dbReference type="Rhea" id="RHEA-COMP:14480"/>
        <dbReference type="Rhea" id="RHEA-COMP:15993"/>
        <dbReference type="Rhea" id="RHEA-COMP:15994"/>
        <dbReference type="ChEBI" id="CHEBI:15378"/>
        <dbReference type="ChEBI" id="CHEBI:17319"/>
        <dbReference type="ChEBI" id="CHEBI:29947"/>
        <dbReference type="ChEBI" id="CHEBI:32722"/>
        <dbReference type="ChEBI" id="CHEBI:57618"/>
        <dbReference type="ChEBI" id="CHEBI:57844"/>
        <dbReference type="ChEBI" id="CHEBI:59789"/>
        <dbReference type="ChEBI" id="CHEBI:140311"/>
    </reaction>
</comment>
<dbReference type="RefSeq" id="WP_073025550.1">
    <property type="nucleotide sequence ID" value="NZ_FQZS01000008.1"/>
</dbReference>
<comment type="cofactor">
    <cofactor evidence="1">
        <name>[4Fe-4S] cluster</name>
        <dbReference type="ChEBI" id="CHEBI:49883"/>
    </cofactor>
</comment>
<dbReference type="PROSITE" id="PS01087">
    <property type="entry name" value="RADICAL_ACTIVATING"/>
    <property type="match status" value="1"/>
</dbReference>
<dbReference type="InterPro" id="IPR058240">
    <property type="entry name" value="rSAM_sf"/>
</dbReference>
<dbReference type="InterPro" id="IPR023912">
    <property type="entry name" value="YjjW_bact"/>
</dbReference>
<evidence type="ECO:0000313" key="12">
    <source>
        <dbReference type="EMBL" id="SHI80987.1"/>
    </source>
</evidence>
<dbReference type="GO" id="GO:0046872">
    <property type="term" value="F:metal ion binding"/>
    <property type="evidence" value="ECO:0007669"/>
    <property type="project" value="UniProtKB-KW"/>
</dbReference>
<dbReference type="InterPro" id="IPR007197">
    <property type="entry name" value="rSAM"/>
</dbReference>
<dbReference type="PANTHER" id="PTHR30352:SF13">
    <property type="entry name" value="GLYCYL-RADICAL ENZYME ACTIVATING ENZYME YJJW-RELATED"/>
    <property type="match status" value="1"/>
</dbReference>
<dbReference type="PROSITE" id="PS00198">
    <property type="entry name" value="4FE4S_FER_1"/>
    <property type="match status" value="1"/>
</dbReference>
<evidence type="ECO:0000259" key="11">
    <source>
        <dbReference type="PROSITE" id="PS51918"/>
    </source>
</evidence>
<keyword evidence="6" id="KW-0560">Oxidoreductase</keyword>
<evidence type="ECO:0000313" key="13">
    <source>
        <dbReference type="Proteomes" id="UP000184442"/>
    </source>
</evidence>
<dbReference type="GO" id="GO:0016491">
    <property type="term" value="F:oxidoreductase activity"/>
    <property type="evidence" value="ECO:0007669"/>
    <property type="project" value="UniProtKB-KW"/>
</dbReference>
<keyword evidence="3" id="KW-0004">4Fe-4S</keyword>
<evidence type="ECO:0000256" key="4">
    <source>
        <dbReference type="ARBA" id="ARBA00022691"/>
    </source>
</evidence>
<dbReference type="InterPro" id="IPR040074">
    <property type="entry name" value="BssD/PflA/YjjW"/>
</dbReference>
<dbReference type="Gene3D" id="3.20.20.70">
    <property type="entry name" value="Aldolase class I"/>
    <property type="match status" value="1"/>
</dbReference>
<dbReference type="NCBIfam" id="TIGR04041">
    <property type="entry name" value="activase_YjjW"/>
    <property type="match status" value="1"/>
</dbReference>
<name>A0A1M6E659_9FIRM</name>
<keyword evidence="8" id="KW-0411">Iron-sulfur</keyword>
<dbReference type="InterPro" id="IPR034457">
    <property type="entry name" value="Organic_radical-activating"/>
</dbReference>
<dbReference type="OrthoDB" id="9782387at2"/>
<feature type="domain" description="Radical SAM core" evidence="11">
    <location>
        <begin position="15"/>
        <end position="273"/>
    </location>
</feature>
<feature type="domain" description="4Fe-4S ferredoxin-type" evidence="10">
    <location>
        <begin position="67"/>
        <end position="95"/>
    </location>
</feature>
<keyword evidence="5" id="KW-0479">Metal-binding</keyword>
<proteinExistence type="inferred from homology"/>
<gene>
    <name evidence="12" type="ORF">SAMN02745176_01446</name>
</gene>
<dbReference type="SFLD" id="SFLDS00029">
    <property type="entry name" value="Radical_SAM"/>
    <property type="match status" value="1"/>
</dbReference>
<dbReference type="PROSITE" id="PS51918">
    <property type="entry name" value="RADICAL_SAM"/>
    <property type="match status" value="1"/>
</dbReference>
<protein>
    <submittedName>
        <fullName evidence="12">Glycine radical enzyme activase, YjjW family</fullName>
    </submittedName>
</protein>
<dbReference type="InterPro" id="IPR017900">
    <property type="entry name" value="4Fe4S_Fe_S_CS"/>
</dbReference>
<dbReference type="PANTHER" id="PTHR30352">
    <property type="entry name" value="PYRUVATE FORMATE-LYASE-ACTIVATING ENZYME"/>
    <property type="match status" value="1"/>
</dbReference>
<evidence type="ECO:0000256" key="6">
    <source>
        <dbReference type="ARBA" id="ARBA00023002"/>
    </source>
</evidence>
<organism evidence="12 13">
    <name type="scientific">Lutispora thermophila DSM 19022</name>
    <dbReference type="NCBI Taxonomy" id="1122184"/>
    <lineage>
        <taxon>Bacteria</taxon>
        <taxon>Bacillati</taxon>
        <taxon>Bacillota</taxon>
        <taxon>Clostridia</taxon>
        <taxon>Lutisporales</taxon>
        <taxon>Lutisporaceae</taxon>
        <taxon>Lutispora</taxon>
    </lineage>
</organism>
<dbReference type="InterPro" id="IPR013785">
    <property type="entry name" value="Aldolase_TIM"/>
</dbReference>
<dbReference type="PROSITE" id="PS51379">
    <property type="entry name" value="4FE4S_FER_2"/>
    <property type="match status" value="2"/>
</dbReference>
<keyword evidence="4" id="KW-0949">S-adenosyl-L-methionine</keyword>
<dbReference type="InterPro" id="IPR017896">
    <property type="entry name" value="4Fe4S_Fe-S-bd"/>
</dbReference>
<evidence type="ECO:0000256" key="8">
    <source>
        <dbReference type="ARBA" id="ARBA00023014"/>
    </source>
</evidence>
<dbReference type="AlphaFoldDB" id="A0A1M6E659"/>
<dbReference type="CDD" id="cd01335">
    <property type="entry name" value="Radical_SAM"/>
    <property type="match status" value="1"/>
</dbReference>
<dbReference type="InterPro" id="IPR001989">
    <property type="entry name" value="Radical_activat_CS"/>
</dbReference>
<dbReference type="SUPFAM" id="SSF54862">
    <property type="entry name" value="4Fe-4S ferredoxins"/>
    <property type="match status" value="1"/>
</dbReference>
<dbReference type="STRING" id="1122184.SAMN02745176_01446"/>
<dbReference type="Pfam" id="PF04055">
    <property type="entry name" value="Radical_SAM"/>
    <property type="match status" value="1"/>
</dbReference>
<evidence type="ECO:0000256" key="2">
    <source>
        <dbReference type="ARBA" id="ARBA00009777"/>
    </source>
</evidence>
<dbReference type="SFLD" id="SFLDG01066">
    <property type="entry name" value="organic_radical-activating_enz"/>
    <property type="match status" value="1"/>
</dbReference>